<feature type="compositionally biased region" description="Low complexity" evidence="1">
    <location>
        <begin position="12"/>
        <end position="61"/>
    </location>
</feature>
<evidence type="ECO:0000313" key="3">
    <source>
        <dbReference type="EMBL" id="MBZ2198067.1"/>
    </source>
</evidence>
<feature type="region of interest" description="Disordered" evidence="1">
    <location>
        <begin position="140"/>
        <end position="176"/>
    </location>
</feature>
<feature type="compositionally biased region" description="Gly residues" evidence="1">
    <location>
        <begin position="82"/>
        <end position="99"/>
    </location>
</feature>
<keyword evidence="2" id="KW-0812">Transmembrane</keyword>
<keyword evidence="2" id="KW-1133">Transmembrane helix</keyword>
<dbReference type="Proteomes" id="UP000826651">
    <property type="component" value="Unassembled WGS sequence"/>
</dbReference>
<protein>
    <recommendedName>
        <fullName evidence="5">DUF4232 domain-containing protein</fullName>
    </recommendedName>
</protein>
<organism evidence="3 4">
    <name type="scientific">Occultella gossypii</name>
    <dbReference type="NCBI Taxonomy" id="2800820"/>
    <lineage>
        <taxon>Bacteria</taxon>
        <taxon>Bacillati</taxon>
        <taxon>Actinomycetota</taxon>
        <taxon>Actinomycetes</taxon>
        <taxon>Micrococcales</taxon>
        <taxon>Ruaniaceae</taxon>
        <taxon>Occultella</taxon>
    </lineage>
</organism>
<feature type="region of interest" description="Disordered" evidence="1">
    <location>
        <begin position="1"/>
        <end position="105"/>
    </location>
</feature>
<dbReference type="RefSeq" id="WP_223408487.1">
    <property type="nucleotide sequence ID" value="NZ_JAGSHT010000017.1"/>
</dbReference>
<proteinExistence type="predicted"/>
<comment type="caution">
    <text evidence="3">The sequence shown here is derived from an EMBL/GenBank/DDBJ whole genome shotgun (WGS) entry which is preliminary data.</text>
</comment>
<gene>
    <name evidence="3" type="ORF">KCQ71_18070</name>
</gene>
<sequence length="309" mass="30062">MTSQTRGKSSRQRSAQAVAATGAGRRSASTAKAGTASRRATATTTARSATATTSRGTTPRTNAGSAKRAAGSTKNAAAPRAGGAGAKGRSGAGGSGRGGPNPPTRGTYLRRRLVVLLIAAAVIAAIAFGVTRFLLPALSTEDPPTTAETSAEGAEPTPTDGATDPATGTPDEDALANPVSCVPAAVGLTLTPSAASTASGSGLGVAVEIVNAGQVACLLDVGAGALTLEVYSGEDRVWSTQDCPAAAAELPVLLDTGAGQSASFTWPGTRSAAGCPGGQPVAGAGTYRLVLGLTTGGGPVTTEQVFTVS</sequence>
<evidence type="ECO:0000256" key="2">
    <source>
        <dbReference type="SAM" id="Phobius"/>
    </source>
</evidence>
<feature type="transmembrane region" description="Helical" evidence="2">
    <location>
        <begin position="113"/>
        <end position="135"/>
    </location>
</feature>
<evidence type="ECO:0000313" key="4">
    <source>
        <dbReference type="Proteomes" id="UP000826651"/>
    </source>
</evidence>
<keyword evidence="2" id="KW-0472">Membrane</keyword>
<feature type="compositionally biased region" description="Low complexity" evidence="1">
    <location>
        <begin position="156"/>
        <end position="169"/>
    </location>
</feature>
<dbReference type="EMBL" id="JAGSHT010000017">
    <property type="protein sequence ID" value="MBZ2198067.1"/>
    <property type="molecule type" value="Genomic_DNA"/>
</dbReference>
<name>A0ABS7SCT2_9MICO</name>
<accession>A0ABS7SCT2</accession>
<reference evidence="3 4" key="1">
    <citation type="submission" date="2021-04" db="EMBL/GenBank/DDBJ databases">
        <title>Ruania sp. nov., isolated from sandy soil of mangrove forest.</title>
        <authorList>
            <person name="Ge X."/>
            <person name="Huang R."/>
            <person name="Liu W."/>
        </authorList>
    </citation>
    <scope>NUCLEOTIDE SEQUENCE [LARGE SCALE GENOMIC DNA]</scope>
    <source>
        <strain evidence="3 4">N2-46</strain>
    </source>
</reference>
<keyword evidence="4" id="KW-1185">Reference proteome</keyword>
<evidence type="ECO:0008006" key="5">
    <source>
        <dbReference type="Google" id="ProtNLM"/>
    </source>
</evidence>
<evidence type="ECO:0000256" key="1">
    <source>
        <dbReference type="SAM" id="MobiDB-lite"/>
    </source>
</evidence>